<dbReference type="EMBL" id="JAVREY010000075">
    <property type="protein sequence ID" value="MDT0468484.1"/>
    <property type="molecule type" value="Genomic_DNA"/>
</dbReference>
<accession>A0ABU2U5H6</accession>
<dbReference type="RefSeq" id="WP_311699929.1">
    <property type="nucleotide sequence ID" value="NZ_JAVREY010000075.1"/>
</dbReference>
<name>A0ABU2U5H6_9ACTN</name>
<gene>
    <name evidence="1" type="ORF">RM764_36800</name>
</gene>
<sequence>MMQYGYRWLAPIDDQHPGLLDRDDLTDIEQQLLGLPDRYPDGSMAREGAGCWPLREWWRHLNRAAPRS</sequence>
<evidence type="ECO:0000313" key="2">
    <source>
        <dbReference type="Proteomes" id="UP001183809"/>
    </source>
</evidence>
<proteinExistence type="predicted"/>
<evidence type="ECO:0000313" key="1">
    <source>
        <dbReference type="EMBL" id="MDT0468484.1"/>
    </source>
</evidence>
<comment type="caution">
    <text evidence="1">The sequence shown here is derived from an EMBL/GenBank/DDBJ whole genome shotgun (WGS) entry which is preliminary data.</text>
</comment>
<protein>
    <submittedName>
        <fullName evidence="1">Uncharacterized protein</fullName>
    </submittedName>
</protein>
<organism evidence="1 2">
    <name type="scientific">Streptomyces gibsoniae</name>
    <dbReference type="NCBI Taxonomy" id="3075529"/>
    <lineage>
        <taxon>Bacteria</taxon>
        <taxon>Bacillati</taxon>
        <taxon>Actinomycetota</taxon>
        <taxon>Actinomycetes</taxon>
        <taxon>Kitasatosporales</taxon>
        <taxon>Streptomycetaceae</taxon>
        <taxon>Streptomyces</taxon>
    </lineage>
</organism>
<dbReference type="Proteomes" id="UP001183809">
    <property type="component" value="Unassembled WGS sequence"/>
</dbReference>
<keyword evidence="2" id="KW-1185">Reference proteome</keyword>
<reference evidence="2" key="1">
    <citation type="submission" date="2023-07" db="EMBL/GenBank/DDBJ databases">
        <title>30 novel species of actinomycetes from the DSMZ collection.</title>
        <authorList>
            <person name="Nouioui I."/>
        </authorList>
    </citation>
    <scope>NUCLEOTIDE SEQUENCE [LARGE SCALE GENOMIC DNA]</scope>
    <source>
        <strain evidence="2">DSM 41699</strain>
    </source>
</reference>